<dbReference type="RefSeq" id="WP_020583716.1">
    <property type="nucleotide sequence ID" value="NZ_JOJP01000001.1"/>
</dbReference>
<proteinExistence type="predicted"/>
<gene>
    <name evidence="2" type="ORF">GV64_17955</name>
</gene>
<keyword evidence="3" id="KW-1185">Reference proteome</keyword>
<feature type="chain" id="PRO_5001758825" description="Outer membrane protein beta-barrel domain-containing protein" evidence="1">
    <location>
        <begin position="24"/>
        <end position="291"/>
    </location>
</feature>
<dbReference type="STRING" id="305900.GV64_17955"/>
<comment type="caution">
    <text evidence="2">The sequence shown here is derived from an EMBL/GenBank/DDBJ whole genome shotgun (WGS) entry which is preliminary data.</text>
</comment>
<dbReference type="eggNOG" id="ENOG502Z8D0">
    <property type="taxonomic scope" value="Bacteria"/>
</dbReference>
<evidence type="ECO:0000313" key="3">
    <source>
        <dbReference type="Proteomes" id="UP000027997"/>
    </source>
</evidence>
<dbReference type="AlphaFoldDB" id="A0A081KDY6"/>
<protein>
    <recommendedName>
        <fullName evidence="4">Outer membrane protein beta-barrel domain-containing protein</fullName>
    </recommendedName>
</protein>
<evidence type="ECO:0000313" key="2">
    <source>
        <dbReference type="EMBL" id="KEI72362.1"/>
    </source>
</evidence>
<accession>A0A081KDY6</accession>
<evidence type="ECO:0000256" key="1">
    <source>
        <dbReference type="SAM" id="SignalP"/>
    </source>
</evidence>
<feature type="signal peptide" evidence="1">
    <location>
        <begin position="1"/>
        <end position="23"/>
    </location>
</feature>
<organism evidence="2 3">
    <name type="scientific">Endozoicomonas elysicola</name>
    <dbReference type="NCBI Taxonomy" id="305900"/>
    <lineage>
        <taxon>Bacteria</taxon>
        <taxon>Pseudomonadati</taxon>
        <taxon>Pseudomonadota</taxon>
        <taxon>Gammaproteobacteria</taxon>
        <taxon>Oceanospirillales</taxon>
        <taxon>Endozoicomonadaceae</taxon>
        <taxon>Endozoicomonas</taxon>
    </lineage>
</organism>
<name>A0A081KDY6_9GAMM</name>
<keyword evidence="1" id="KW-0732">Signal</keyword>
<evidence type="ECO:0008006" key="4">
    <source>
        <dbReference type="Google" id="ProtNLM"/>
    </source>
</evidence>
<dbReference type="EMBL" id="JOJP01000001">
    <property type="protein sequence ID" value="KEI72362.1"/>
    <property type="molecule type" value="Genomic_DNA"/>
</dbReference>
<reference evidence="2 3" key="1">
    <citation type="submission" date="2014-06" db="EMBL/GenBank/DDBJ databases">
        <title>Whole Genome Sequences of Three Symbiotic Endozoicomonas Bacteria.</title>
        <authorList>
            <person name="Neave M.J."/>
            <person name="Apprill A."/>
            <person name="Voolstra C.R."/>
        </authorList>
    </citation>
    <scope>NUCLEOTIDE SEQUENCE [LARGE SCALE GENOMIC DNA]</scope>
    <source>
        <strain evidence="2 3">DSM 22380</strain>
    </source>
</reference>
<dbReference type="Proteomes" id="UP000027997">
    <property type="component" value="Unassembled WGS sequence"/>
</dbReference>
<sequence length="291" mass="32150">MEAVLRHFSVFFLLICLSYTVVADDAQMAVGSRFGESSGPIFGSEWVPEGTKMPKTWGLSITTMSMEQDSKLGGVTFQGRAGEYIKDLTFNRVEDDSRVSNIRLDAWLLPFMNVYLMAGYMEGKTLVDSTTVFDPTPNFPGGELSTTMTMYQKYHGINWGLGATLIYGKGSWVTTLDINASRAELNVVSSRVNAVMVTPRVGYTSRIGEFPVTWMAGVSYLWLDQRITVEQQLPGVSEPMVMELDVKADNPWSPTLGATIEFSDQLQGVVEAGFDGRQTLMGSLVYRFGAD</sequence>